<sequence length="2793" mass="326452">MIDDEEKHPFEKWEDDLFNSIKSFSPSKQMLSKFKKYISDILSTSNLLPPIDEFTHSFLDEFCTKLILFILASHPPIEKGSLFNSFLSALIPLYSKKLINNKQEDKFIKTSKMIIFDSKTQFYRFTSKSGNEESDFYDKNVQTFVKSGVIEDATEFIKSHEDIDLPKLLLFISNFHPFRNLFNEKSLVDFYSTASLKLQNKIHKLPNNQIRSVNEKEIAQAFIYIRQILSSDPSYSENLENLNHEMLILAIRFAKSPFLNKQYYGISTIRMQLLNSSVNNEKPDSLEKNKKSRKHSNSSTADNNNNNKDYNKKINEKEKSNYQLKLCKILDDEQVIPIMLHDLHHTLISEFLIVFKIMLQYNFITSDDLQEFWSLTLKQHQTTINVFIKAIEDLMDIFNEKLTKKLWKIFTKSEKFPNAVLFFFQKIANKGTDSRRIQLYNSLIVYYKKIESDISERSVLIDTMCVLLPENDSTCEELQQQCFETMEEENDPDYDYSLALLKASCKSMKPEIAHKSLHKLLIIMKKIQDKTLLKFLSPLQQMILHLEESFTDEEFEELLRITTLLITSNQEEIILFYKSIFNIQNQKKKKETNINESLNSIELLHSDSNDYSEEEDDKLNKSKKEKAKNHGKNEYNKGERQINNNYLLDCDKIMLLLKKMCEIDPPPIDFIIILFEEINKKNIEIVPSTAALPSSPNLNLSKNSIIINSSNDFERITKSAESLLGIDLLWEINFKYDDKMKITNYLCNLYSKSQNSDDIKNYMKRCLKHVNNESAFVTMLLMMDGLEWKFDKLSRNIEENKFYTKFECNEIHIIGYSSQKVRIPKLFQFEAFCERIAYLLELEPRDITIYVIEKTSNETEEQKKDVKIDFYIFNDNYNIDNSIDTKNAVLINHSNFSTLIKDDVTIGVTSSSKKNLSASFRASFCKEYSNSYFPSLYLSKPSHFSIIFEFVKNNKNNKLARIALDIVNRLPPSEKELEVIRSESEKKPNWKRLFSLKNNHWCIFLYRLNIIGCLLEKGGEWIDGFYMSGGSLWLSNILFTNALTYFSSDEDLELIMEVATLLLQKIENRNLKKKMITSLGNESAEKIVTLALDNKDSISLLLTLFDVIFEIADVLPTVFIHINSFIELFNLTIFHKNEKIRKSITKAVNLISPLKLAKPIIKQLPRANNQYCDEYFSIMNDIAQSYSSQMMKIMFDSLYAKYKMNVKANLIDQLSFVPPKEKFTHGFFKVLDQVVMINGNNITSANQRESFSFIVDNILFNNLKYYNPNQNIFNILSYFLNKDPKLAEIIIQKIFFEDFNNIDNYDDKVSIPLSHFTFVKHRGIKNLGATCYMNATIQALYNIHRFRQLILKKHSSREIARMKQHYQNEKEKEVDPKMNPRMDTDSNFYLEFDDYYENAKEEEEEESSNSNSNVHFPDWFKNFQLIFGELLLYPTDYIDISKFAKSWKWYDEPVNFHMQQDAAEFVQMLLNRLSDELPIVAELFQGEICNETVGTNIEYNSQCKEKFVIFPLEVSGNSSVEESFNAFLMPDVFEGNEQYEAEEIGKINAKRYHWLSKAPKILILQLKRFSFNVKTGKREKLNNEYTFPFVLNLKAIMKSSRIDKGINDDPLFEEEEEEVEVENTKINDDCLYDLVAVEMHSGDAGSGHYFSFCGPPCVSKKQAKKWYKFDDKTAEKIDVNIIQEIAKGGLVDVKCWNSQKKVTEKITVNSTQNAYLLYYQKRSKKTEELILKEKQKQMQKESQKESEKQEKQEDEEESNNDEKSANSNESTNSNSSNKIRRDVTFSSLVFNKTENDNESSSSEDDFCFESFHHKIDNEIVQSIADEVEELVKVSIIRNPDYSRFLMSIADTSKNLNFVYNFLMNSLKNTKDKDEVTTIFTKLKEIMNPEISVRFLNEKTFIYNDYLVRNESREIRKICSDAVISAVIQSDNRFDTYLQFIENYLPKSISNWSHFDEFALPLVYIIEKKGDHIDKKKWTRILVDFLNTSLKNANNLQIYLSIKLDSIYRCLILLFSDSNLRKEFESIVFNMKFLRPLFMSRRNSKGLASLLRDFFSSSSKELNDSKKEQLFSMINKFVSEEEEEMNVICGVFSASLFFNKSNNTNGNDSVVSKTVKEIDVQNRSENDEEEELSSIDDLSILSLFDTDVNIDNNDSYSNEVIENILSILRSATNEENKQFLCELILRIPYIQIRLIPFLTNSTYFWIIHWLFNVDMKIRSSCCELLYKVFNEFPRLTFYDDNNKEEEEEDTEKVIHSHKKNYHIYAKQSLKQIAISMYSFTKKFVEYSISRLKNSYRLHCNGVDTFRMLPYRNFYELLRWSIVRTDSASIILRRPKLLVNGMVKFKKVEKVNSDLCFATLRFIHSVIGIKHSKKFFKKRRFARKFVKVFSNATFDSINRYTSIETVSMIITLLPHLYSKYLFDTRFFRNSLEYCFSSISVTAPQLENYIIANAKLKSFAPYFWSDTVFNRNYKDSNYYLSLTTNLLTMKQKLSNLFFDLGRPKQIMKNLVAISSSSSNLINSNEAKNKSRKSTDRSNSGYFSFLHQKNKNNKENLNENKSTSKNESNKKLNDFVQSNENENKNFIEFSSVSAKQIEVLVAFLRAYQQYGKKPRSLMKLMIGLRSEIERMLDISLINNGNNVRTNVLLAIYKVLMQLFIMGSEFEQIVLNYVRNGLLGNAREDVWSGAIELIRFLCVILNANQKESTAYNLALNELLSLKKPYNFRIIIELCDIITTPLFLYEPPVDGIVEFLNEIRIAGEMPNPMPKEIKKLILTLRDKEAKGISKLVELVEAEN</sequence>
<dbReference type="PROSITE" id="PS50235">
    <property type="entry name" value="USP_3"/>
    <property type="match status" value="1"/>
</dbReference>
<dbReference type="InterPro" id="IPR050164">
    <property type="entry name" value="Peptidase_C19"/>
</dbReference>
<evidence type="ECO:0000256" key="1">
    <source>
        <dbReference type="SAM" id="MobiDB-lite"/>
    </source>
</evidence>
<feature type="compositionally biased region" description="Low complexity" evidence="1">
    <location>
        <begin position="1765"/>
        <end position="1777"/>
    </location>
</feature>
<feature type="compositionally biased region" description="Basic residues" evidence="1">
    <location>
        <begin position="621"/>
        <end position="630"/>
    </location>
</feature>
<reference evidence="3 4" key="1">
    <citation type="submission" date="2024-04" db="EMBL/GenBank/DDBJ databases">
        <title>Tritrichomonas musculus Genome.</title>
        <authorList>
            <person name="Alves-Ferreira E."/>
            <person name="Grigg M."/>
            <person name="Lorenzi H."/>
            <person name="Galac M."/>
        </authorList>
    </citation>
    <scope>NUCLEOTIDE SEQUENCE [LARGE SCALE GENOMIC DNA]</scope>
    <source>
        <strain evidence="3 4">EAF2021</strain>
    </source>
</reference>
<feature type="region of interest" description="Disordered" evidence="1">
    <location>
        <begin position="279"/>
        <end position="314"/>
    </location>
</feature>
<organism evidence="3 4">
    <name type="scientific">Tritrichomonas musculus</name>
    <dbReference type="NCBI Taxonomy" id="1915356"/>
    <lineage>
        <taxon>Eukaryota</taxon>
        <taxon>Metamonada</taxon>
        <taxon>Parabasalia</taxon>
        <taxon>Tritrichomonadida</taxon>
        <taxon>Tritrichomonadidae</taxon>
        <taxon>Tritrichomonas</taxon>
    </lineage>
</organism>
<dbReference type="InterPro" id="IPR028889">
    <property type="entry name" value="USP"/>
</dbReference>
<evidence type="ECO:0000313" key="3">
    <source>
        <dbReference type="EMBL" id="KAK8866575.1"/>
    </source>
</evidence>
<proteinExistence type="predicted"/>
<feature type="compositionally biased region" description="Low complexity" evidence="1">
    <location>
        <begin position="297"/>
        <end position="308"/>
    </location>
</feature>
<keyword evidence="4" id="KW-1185">Reference proteome</keyword>
<dbReference type="PANTHER" id="PTHR24006:SF827">
    <property type="entry name" value="UBIQUITIN CARBOXYL-TERMINAL HYDROLASE 34"/>
    <property type="match status" value="1"/>
</dbReference>
<feature type="region of interest" description="Disordered" evidence="1">
    <location>
        <begin position="1734"/>
        <end position="1778"/>
    </location>
</feature>
<gene>
    <name evidence="3" type="ORF">M9Y10_009539</name>
</gene>
<feature type="compositionally biased region" description="Basic and acidic residues" evidence="1">
    <location>
        <begin position="1734"/>
        <end position="1751"/>
    </location>
</feature>
<evidence type="ECO:0000259" key="2">
    <source>
        <dbReference type="PROSITE" id="PS50235"/>
    </source>
</evidence>
<dbReference type="PROSITE" id="PS00972">
    <property type="entry name" value="USP_1"/>
    <property type="match status" value="1"/>
</dbReference>
<dbReference type="PROSITE" id="PS00973">
    <property type="entry name" value="USP_2"/>
    <property type="match status" value="1"/>
</dbReference>
<dbReference type="EMBL" id="JAPFFF010000015">
    <property type="protein sequence ID" value="KAK8866575.1"/>
    <property type="molecule type" value="Genomic_DNA"/>
</dbReference>
<dbReference type="Pfam" id="PF00443">
    <property type="entry name" value="UCH"/>
    <property type="match status" value="1"/>
</dbReference>
<accession>A0ABR2INS4</accession>
<dbReference type="SUPFAM" id="SSF54001">
    <property type="entry name" value="Cysteine proteinases"/>
    <property type="match status" value="1"/>
</dbReference>
<feature type="domain" description="USP" evidence="2">
    <location>
        <begin position="1322"/>
        <end position="1722"/>
    </location>
</feature>
<evidence type="ECO:0000313" key="4">
    <source>
        <dbReference type="Proteomes" id="UP001470230"/>
    </source>
</evidence>
<name>A0ABR2INS4_9EUKA</name>
<comment type="caution">
    <text evidence="3">The sequence shown here is derived from an EMBL/GenBank/DDBJ whole genome shotgun (WGS) entry which is preliminary data.</text>
</comment>
<dbReference type="PANTHER" id="PTHR24006">
    <property type="entry name" value="UBIQUITIN CARBOXYL-TERMINAL HYDROLASE"/>
    <property type="match status" value="1"/>
</dbReference>
<dbReference type="InterPro" id="IPR038765">
    <property type="entry name" value="Papain-like_cys_pep_sf"/>
</dbReference>
<dbReference type="InterPro" id="IPR001394">
    <property type="entry name" value="Peptidase_C19_UCH"/>
</dbReference>
<dbReference type="Gene3D" id="3.90.70.10">
    <property type="entry name" value="Cysteine proteinases"/>
    <property type="match status" value="1"/>
</dbReference>
<feature type="region of interest" description="Disordered" evidence="1">
    <location>
        <begin position="611"/>
        <end position="637"/>
    </location>
</feature>
<dbReference type="InterPro" id="IPR018200">
    <property type="entry name" value="USP_CS"/>
</dbReference>
<protein>
    <recommendedName>
        <fullName evidence="2">USP domain-containing protein</fullName>
    </recommendedName>
</protein>
<dbReference type="Proteomes" id="UP001470230">
    <property type="component" value="Unassembled WGS sequence"/>
</dbReference>